<accession>A0A450YLV4</accession>
<dbReference type="EMBL" id="CAADHB010000008">
    <property type="protein sequence ID" value="VFK78150.1"/>
    <property type="molecule type" value="Genomic_DNA"/>
</dbReference>
<evidence type="ECO:0000313" key="3">
    <source>
        <dbReference type="EMBL" id="VFK78150.1"/>
    </source>
</evidence>
<name>A0A450YLV4_9GAMM</name>
<evidence type="ECO:0000313" key="1">
    <source>
        <dbReference type="EMBL" id="VFK37818.1"/>
    </source>
</evidence>
<organism evidence="2">
    <name type="scientific">Candidatus Kentrum sp. SD</name>
    <dbReference type="NCBI Taxonomy" id="2126332"/>
    <lineage>
        <taxon>Bacteria</taxon>
        <taxon>Pseudomonadati</taxon>
        <taxon>Pseudomonadota</taxon>
        <taxon>Gammaproteobacteria</taxon>
        <taxon>Candidatus Kentrum</taxon>
    </lineage>
</organism>
<sequence length="75" mass="9278">MVFTIYRRQRTDPEPRYFTIKIVAFTCFSLLLSWEKCPLMFPNPENPEPKRSIKRRFLRFLDFLIVLFRIFRESD</sequence>
<protein>
    <submittedName>
        <fullName evidence="2">Uncharacterized protein</fullName>
    </submittedName>
</protein>
<gene>
    <name evidence="3" type="ORF">BECKSD772D_GA0070982_100817</name>
    <name evidence="2" type="ORF">BECKSD772E_GA0070983_101719</name>
    <name evidence="1" type="ORF">BECKSD772F_GA0070984_101819</name>
</gene>
<dbReference type="EMBL" id="CAADFU010000017">
    <property type="protein sequence ID" value="VFK42486.1"/>
    <property type="molecule type" value="Genomic_DNA"/>
</dbReference>
<dbReference type="EMBL" id="CAADFR010000018">
    <property type="protein sequence ID" value="VFK37818.1"/>
    <property type="molecule type" value="Genomic_DNA"/>
</dbReference>
<dbReference type="AlphaFoldDB" id="A0A450YLV4"/>
<proteinExistence type="predicted"/>
<evidence type="ECO:0000313" key="2">
    <source>
        <dbReference type="EMBL" id="VFK42486.1"/>
    </source>
</evidence>
<reference evidence="2" key="1">
    <citation type="submission" date="2019-02" db="EMBL/GenBank/DDBJ databases">
        <authorList>
            <person name="Gruber-Vodicka R. H."/>
            <person name="Seah K. B. B."/>
        </authorList>
    </citation>
    <scope>NUCLEOTIDE SEQUENCE</scope>
    <source>
        <strain evidence="3">BECK_S127</strain>
        <strain evidence="2">BECK_S1320</strain>
        <strain evidence="1">BECK_S1321</strain>
    </source>
</reference>